<dbReference type="Gene3D" id="1.10.630.10">
    <property type="entry name" value="Cytochrome P450"/>
    <property type="match status" value="1"/>
</dbReference>
<dbReference type="GO" id="GO:0005506">
    <property type="term" value="F:iron ion binding"/>
    <property type="evidence" value="ECO:0007669"/>
    <property type="project" value="InterPro"/>
</dbReference>
<dbReference type="GO" id="GO:0004497">
    <property type="term" value="F:monooxygenase activity"/>
    <property type="evidence" value="ECO:0007669"/>
    <property type="project" value="UniProtKB-KW"/>
</dbReference>
<dbReference type="PRINTS" id="PR00385">
    <property type="entry name" value="P450"/>
</dbReference>
<dbReference type="PANTHER" id="PTHR24305:SF157">
    <property type="entry name" value="N-ACETYLTRYPTOPHAN 6-HYDROXYLASE IVOC-RELATED"/>
    <property type="match status" value="1"/>
</dbReference>
<dbReference type="PROSITE" id="PS00086">
    <property type="entry name" value="CYTOCHROME_P450"/>
    <property type="match status" value="1"/>
</dbReference>
<dbReference type="EMBL" id="JOKZ01000272">
    <property type="protein sequence ID" value="KKP00165.1"/>
    <property type="molecule type" value="Genomic_DNA"/>
</dbReference>
<keyword evidence="10" id="KW-1133">Transmembrane helix</keyword>
<dbReference type="Pfam" id="PF00067">
    <property type="entry name" value="p450"/>
    <property type="match status" value="1"/>
</dbReference>
<feature type="binding site" description="axial binding residue" evidence="8">
    <location>
        <position position="468"/>
    </location>
    <ligand>
        <name>heme</name>
        <dbReference type="ChEBI" id="CHEBI:30413"/>
    </ligand>
    <ligandPart>
        <name>Fe</name>
        <dbReference type="ChEBI" id="CHEBI:18248"/>
    </ligandPart>
</feature>
<proteinExistence type="inferred from homology"/>
<name>A0A0F9X6G8_TRIHA</name>
<evidence type="ECO:0000313" key="11">
    <source>
        <dbReference type="EMBL" id="KKP00165.1"/>
    </source>
</evidence>
<dbReference type="OrthoDB" id="3945418at2759"/>
<dbReference type="OMA" id="ERWFNAT"/>
<evidence type="ECO:0000256" key="3">
    <source>
        <dbReference type="ARBA" id="ARBA00022617"/>
    </source>
</evidence>
<dbReference type="InterPro" id="IPR017972">
    <property type="entry name" value="Cyt_P450_CS"/>
</dbReference>
<evidence type="ECO:0000256" key="7">
    <source>
        <dbReference type="ARBA" id="ARBA00023033"/>
    </source>
</evidence>
<dbReference type="AlphaFoldDB" id="A0A0F9X6G8"/>
<dbReference type="InterPro" id="IPR050121">
    <property type="entry name" value="Cytochrome_P450_monoxygenase"/>
</dbReference>
<evidence type="ECO:0000313" key="12">
    <source>
        <dbReference type="Proteomes" id="UP000034112"/>
    </source>
</evidence>
<evidence type="ECO:0000256" key="6">
    <source>
        <dbReference type="ARBA" id="ARBA00023004"/>
    </source>
</evidence>
<keyword evidence="7 9" id="KW-0503">Monooxygenase</keyword>
<dbReference type="PANTHER" id="PTHR24305">
    <property type="entry name" value="CYTOCHROME P450"/>
    <property type="match status" value="1"/>
</dbReference>
<comment type="similarity">
    <text evidence="2 9">Belongs to the cytochrome P450 family.</text>
</comment>
<evidence type="ECO:0000256" key="2">
    <source>
        <dbReference type="ARBA" id="ARBA00010617"/>
    </source>
</evidence>
<dbReference type="PRINTS" id="PR00463">
    <property type="entry name" value="EP450I"/>
</dbReference>
<dbReference type="InterPro" id="IPR036396">
    <property type="entry name" value="Cyt_P450_sf"/>
</dbReference>
<dbReference type="GO" id="GO:0020037">
    <property type="term" value="F:heme binding"/>
    <property type="evidence" value="ECO:0007669"/>
    <property type="project" value="InterPro"/>
</dbReference>
<keyword evidence="10" id="KW-0812">Transmembrane</keyword>
<comment type="cofactor">
    <cofactor evidence="1 8">
        <name>heme</name>
        <dbReference type="ChEBI" id="CHEBI:30413"/>
    </cofactor>
</comment>
<gene>
    <name evidence="11" type="ORF">THAR02_07749</name>
</gene>
<keyword evidence="4 8" id="KW-0479">Metal-binding</keyword>
<dbReference type="GO" id="GO:0016705">
    <property type="term" value="F:oxidoreductase activity, acting on paired donors, with incorporation or reduction of molecular oxygen"/>
    <property type="evidence" value="ECO:0007669"/>
    <property type="project" value="InterPro"/>
</dbReference>
<evidence type="ECO:0000256" key="8">
    <source>
        <dbReference type="PIRSR" id="PIRSR602401-1"/>
    </source>
</evidence>
<sequence>MEQLKAQLVDSTLSTERKLLVLIGLPVLYVVGLTVYRLYFHPLAKFPGTKLAAATKWYEFYHDIIKGQGGQYFVRVSEMHDKYGPIVRINPDEIHIRDPSFLDTLYATNPTKRDKYPPSAELAGLTYGTHGTVDHDMHRRRRMANSRMFSKRAVASAQELIHGHIKELTEAFERKVGSSEPLEMQTTFLAYTTDVIYHYMFNKDVGFQKDWSKAQNWRHSMEAVAQATPFCKQFPWLNGKLLMLPEWILNILVARLQPDIAGLLATHKLMGRIAAEYVAHRSTDKGKLEFEEDEKNVKPLTIFHSIDRSALPKEEKTSLRLMQEGLTVLYAGGETGSRLLAHTIYHLLDNPEILEKVRKEILDAAGDSKDLPDVKVLESLPWLTASVRESLRLRATVKSRLPLVSKKELIYKDWVIPAGTPVSMSQPDILHNDEIYPEALKFKPERWFNATEEQNKMFIPFGKGTRMCIGADFAYIEVYMSLSALITRFELELYDTTWGRDVAYTRDCFLGEASRDSPGIRVKVLADNKRWFAD</sequence>
<dbReference type="Proteomes" id="UP000034112">
    <property type="component" value="Unassembled WGS sequence"/>
</dbReference>
<feature type="transmembrane region" description="Helical" evidence="10">
    <location>
        <begin position="20"/>
        <end position="40"/>
    </location>
</feature>
<organism evidence="11 12">
    <name type="scientific">Trichoderma harzianum</name>
    <name type="common">Hypocrea lixii</name>
    <dbReference type="NCBI Taxonomy" id="5544"/>
    <lineage>
        <taxon>Eukaryota</taxon>
        <taxon>Fungi</taxon>
        <taxon>Dikarya</taxon>
        <taxon>Ascomycota</taxon>
        <taxon>Pezizomycotina</taxon>
        <taxon>Sordariomycetes</taxon>
        <taxon>Hypocreomycetidae</taxon>
        <taxon>Hypocreales</taxon>
        <taxon>Hypocreaceae</taxon>
        <taxon>Trichoderma</taxon>
    </lineage>
</organism>
<keyword evidence="5 9" id="KW-0560">Oxidoreductase</keyword>
<keyword evidence="3 8" id="KW-0349">Heme</keyword>
<evidence type="ECO:0000256" key="1">
    <source>
        <dbReference type="ARBA" id="ARBA00001971"/>
    </source>
</evidence>
<dbReference type="CDD" id="cd11062">
    <property type="entry name" value="CYP58-like"/>
    <property type="match status" value="1"/>
</dbReference>
<keyword evidence="10" id="KW-0472">Membrane</keyword>
<accession>A0A0F9X6G8</accession>
<evidence type="ECO:0000256" key="4">
    <source>
        <dbReference type="ARBA" id="ARBA00022723"/>
    </source>
</evidence>
<reference evidence="12" key="1">
    <citation type="journal article" date="2015" name="Genome Announc.">
        <title>Draft whole-genome sequence of the biocontrol agent Trichoderma harzianum T6776.</title>
        <authorList>
            <person name="Baroncelli R."/>
            <person name="Piaggeschi G."/>
            <person name="Fiorini L."/>
            <person name="Bertolini E."/>
            <person name="Zapparata A."/>
            <person name="Pe M.E."/>
            <person name="Sarrocco S."/>
            <person name="Vannacci G."/>
        </authorList>
    </citation>
    <scope>NUCLEOTIDE SEQUENCE [LARGE SCALE GENOMIC DNA]</scope>
    <source>
        <strain evidence="12">T6776</strain>
    </source>
</reference>
<comment type="caution">
    <text evidence="11">The sequence shown here is derived from an EMBL/GenBank/DDBJ whole genome shotgun (WGS) entry which is preliminary data.</text>
</comment>
<dbReference type="SUPFAM" id="SSF48264">
    <property type="entry name" value="Cytochrome P450"/>
    <property type="match status" value="1"/>
</dbReference>
<evidence type="ECO:0000256" key="9">
    <source>
        <dbReference type="RuleBase" id="RU000461"/>
    </source>
</evidence>
<evidence type="ECO:0000256" key="10">
    <source>
        <dbReference type="SAM" id="Phobius"/>
    </source>
</evidence>
<dbReference type="InterPro" id="IPR001128">
    <property type="entry name" value="Cyt_P450"/>
</dbReference>
<keyword evidence="6 8" id="KW-0408">Iron</keyword>
<dbReference type="InterPro" id="IPR002401">
    <property type="entry name" value="Cyt_P450_E_grp-I"/>
</dbReference>
<evidence type="ECO:0000256" key="5">
    <source>
        <dbReference type="ARBA" id="ARBA00023002"/>
    </source>
</evidence>
<protein>
    <submittedName>
        <fullName evidence="11">Cytochrome P450</fullName>
    </submittedName>
</protein>